<dbReference type="SUPFAM" id="SSF55447">
    <property type="entry name" value="CO dehydrogenase flavoprotein C-terminal domain-like"/>
    <property type="match status" value="1"/>
</dbReference>
<evidence type="ECO:0000313" key="2">
    <source>
        <dbReference type="EMBL" id="PXY18943.1"/>
    </source>
</evidence>
<dbReference type="InterPro" id="IPR036318">
    <property type="entry name" value="FAD-bd_PCMH-like_sf"/>
</dbReference>
<dbReference type="PROSITE" id="PS51387">
    <property type="entry name" value="FAD_PCMH"/>
    <property type="match status" value="1"/>
</dbReference>
<evidence type="ECO:0000256" key="1">
    <source>
        <dbReference type="ARBA" id="ARBA00023002"/>
    </source>
</evidence>
<keyword evidence="1" id="KW-0560">Oxidoreductase</keyword>
<dbReference type="PANTHER" id="PTHR42659:SF1">
    <property type="entry name" value="OXIDOREDUCTASE"/>
    <property type="match status" value="1"/>
</dbReference>
<proteinExistence type="predicted"/>
<dbReference type="RefSeq" id="WP_112284869.1">
    <property type="nucleotide sequence ID" value="NZ_MASW01000007.1"/>
</dbReference>
<dbReference type="Pfam" id="PF00941">
    <property type="entry name" value="FAD_binding_5"/>
    <property type="match status" value="1"/>
</dbReference>
<dbReference type="Proteomes" id="UP000249915">
    <property type="component" value="Unassembled WGS sequence"/>
</dbReference>
<dbReference type="AlphaFoldDB" id="A0A2V4AJB7"/>
<evidence type="ECO:0000313" key="3">
    <source>
        <dbReference type="Proteomes" id="UP000249915"/>
    </source>
</evidence>
<dbReference type="InterPro" id="IPR016169">
    <property type="entry name" value="FAD-bd_PCMH_sub2"/>
</dbReference>
<dbReference type="InterPro" id="IPR051312">
    <property type="entry name" value="Diverse_Substr_Oxidored"/>
</dbReference>
<gene>
    <name evidence="2" type="ORF">BAY60_29390</name>
</gene>
<dbReference type="InterPro" id="IPR016167">
    <property type="entry name" value="FAD-bd_PCMH_sub1"/>
</dbReference>
<name>A0A2V4AJB7_9PSEU</name>
<dbReference type="GO" id="GO:0016491">
    <property type="term" value="F:oxidoreductase activity"/>
    <property type="evidence" value="ECO:0007669"/>
    <property type="project" value="UniProtKB-KW"/>
</dbReference>
<dbReference type="Pfam" id="PF03450">
    <property type="entry name" value="CO_deh_flav_C"/>
    <property type="match status" value="1"/>
</dbReference>
<dbReference type="SUPFAM" id="SSF56176">
    <property type="entry name" value="FAD-binding/transporter-associated domain-like"/>
    <property type="match status" value="1"/>
</dbReference>
<keyword evidence="3" id="KW-1185">Reference proteome</keyword>
<protein>
    <submittedName>
        <fullName evidence="2">Uncharacterized protein</fullName>
    </submittedName>
</protein>
<dbReference type="SMART" id="SM01092">
    <property type="entry name" value="CO_deh_flav_C"/>
    <property type="match status" value="1"/>
</dbReference>
<dbReference type="PANTHER" id="PTHR42659">
    <property type="entry name" value="XANTHINE DEHYDROGENASE SUBUNIT C-RELATED"/>
    <property type="match status" value="1"/>
</dbReference>
<dbReference type="InterPro" id="IPR036683">
    <property type="entry name" value="CO_DH_flav_C_dom_sf"/>
</dbReference>
<dbReference type="Gene3D" id="3.30.43.10">
    <property type="entry name" value="Uridine Diphospho-n-acetylenolpyruvylglucosamine Reductase, domain 2"/>
    <property type="match status" value="1"/>
</dbReference>
<dbReference type="InterPro" id="IPR005107">
    <property type="entry name" value="CO_DH_flav_C"/>
</dbReference>
<organism evidence="2 3">
    <name type="scientific">Prauserella muralis</name>
    <dbReference type="NCBI Taxonomy" id="588067"/>
    <lineage>
        <taxon>Bacteria</taxon>
        <taxon>Bacillati</taxon>
        <taxon>Actinomycetota</taxon>
        <taxon>Actinomycetes</taxon>
        <taxon>Pseudonocardiales</taxon>
        <taxon>Pseudonocardiaceae</taxon>
        <taxon>Prauserella</taxon>
    </lineage>
</organism>
<dbReference type="Gene3D" id="3.30.390.50">
    <property type="entry name" value="CO dehydrogenase flavoprotein, C-terminal domain"/>
    <property type="match status" value="1"/>
</dbReference>
<dbReference type="EMBL" id="MASW01000007">
    <property type="protein sequence ID" value="PXY18943.1"/>
    <property type="molecule type" value="Genomic_DNA"/>
</dbReference>
<dbReference type="InterPro" id="IPR016166">
    <property type="entry name" value="FAD-bd_PCMH"/>
</dbReference>
<accession>A0A2V4AJB7</accession>
<sequence length="324" mass="32776">MRAFQYTRARSLSEAVTAAAAGATPLAGGTTLVELLRAEIARPAHVVDLRWVGELREWDTAGEPARIGALTSMAALAADPLMAARFPAVVESLQLAASGQLRAMATIGGNLLQASRCPAFRDGRSPCNRRAPGSGCAARTGPAHDHAVRGTSTACVAPYPGDLAVALVAADAEIETRSPAGTRRIPAAALHRAPGATPEREHVLGRGELIAAVLVPGGPTARNAAFVKVRDRGSFAFALGSAAVGLEVSAGLVIAARVVLGSVATIPWRSHEAESVLVGERLTAGTARAAADAALAGTCGPRAEAARGAVTKACLTAASRAGVS</sequence>
<dbReference type="GO" id="GO:0071949">
    <property type="term" value="F:FAD binding"/>
    <property type="evidence" value="ECO:0007669"/>
    <property type="project" value="InterPro"/>
</dbReference>
<dbReference type="InterPro" id="IPR002346">
    <property type="entry name" value="Mopterin_DH_FAD-bd"/>
</dbReference>
<dbReference type="OrthoDB" id="9814706at2"/>
<reference evidence="2 3" key="1">
    <citation type="submission" date="2016-07" db="EMBL/GenBank/DDBJ databases">
        <title>Draft genome sequence of Prauserella muralis DSM 45305, isolated from a mould-covered wall in an indoor environment.</title>
        <authorList>
            <person name="Ruckert C."/>
            <person name="Albersmeier A."/>
            <person name="Jiang C.-L."/>
            <person name="Jiang Y."/>
            <person name="Kalinowski J."/>
            <person name="Schneider O."/>
            <person name="Winkler A."/>
            <person name="Zotchev S.B."/>
        </authorList>
    </citation>
    <scope>NUCLEOTIDE SEQUENCE [LARGE SCALE GENOMIC DNA]</scope>
    <source>
        <strain evidence="2 3">DSM 45305</strain>
    </source>
</reference>
<comment type="caution">
    <text evidence="2">The sequence shown here is derived from an EMBL/GenBank/DDBJ whole genome shotgun (WGS) entry which is preliminary data.</text>
</comment>
<dbReference type="Gene3D" id="3.30.465.10">
    <property type="match status" value="2"/>
</dbReference>